<evidence type="ECO:0000313" key="2">
    <source>
        <dbReference type="EMBL" id="KAF9607174.1"/>
    </source>
</evidence>
<protein>
    <submittedName>
        <fullName evidence="2">Uncharacterized protein</fullName>
    </submittedName>
</protein>
<gene>
    <name evidence="2" type="ORF">IFM89_032396</name>
</gene>
<keyword evidence="1" id="KW-1133">Transmembrane helix</keyword>
<keyword evidence="1" id="KW-0812">Transmembrane</keyword>
<evidence type="ECO:0000313" key="3">
    <source>
        <dbReference type="Proteomes" id="UP000631114"/>
    </source>
</evidence>
<evidence type="ECO:0000256" key="1">
    <source>
        <dbReference type="SAM" id="Phobius"/>
    </source>
</evidence>
<keyword evidence="3" id="KW-1185">Reference proteome</keyword>
<feature type="transmembrane region" description="Helical" evidence="1">
    <location>
        <begin position="48"/>
        <end position="67"/>
    </location>
</feature>
<sequence>MQNPNPPAYSHPEEDWAKIVVSYSLQAAIGLLALYFQIKSNGIPPPYFYFLSLAILLAFSFSLIGLVVRLKFPNTAKVLGRMGVGFTAFSVFIAIEMTLPSNIKWVAWLVGAIFMFLLSIILSTRTQHQRGSLLPIVRPIQNVENTQVMQPTNVHVLMILQVMRPTNAVPNLPVMMRPTNMVQKQNLPMVMPEVV</sequence>
<dbReference type="PANTHER" id="PTHR34741:SF2">
    <property type="entry name" value="VESICLE TRANSPORT PROTEIN"/>
    <property type="match status" value="1"/>
</dbReference>
<dbReference type="EMBL" id="JADFTS010000005">
    <property type="protein sequence ID" value="KAF9607174.1"/>
    <property type="molecule type" value="Genomic_DNA"/>
</dbReference>
<keyword evidence="1" id="KW-0472">Membrane</keyword>
<organism evidence="2 3">
    <name type="scientific">Coptis chinensis</name>
    <dbReference type="NCBI Taxonomy" id="261450"/>
    <lineage>
        <taxon>Eukaryota</taxon>
        <taxon>Viridiplantae</taxon>
        <taxon>Streptophyta</taxon>
        <taxon>Embryophyta</taxon>
        <taxon>Tracheophyta</taxon>
        <taxon>Spermatophyta</taxon>
        <taxon>Magnoliopsida</taxon>
        <taxon>Ranunculales</taxon>
        <taxon>Ranunculaceae</taxon>
        <taxon>Coptidoideae</taxon>
        <taxon>Coptis</taxon>
    </lineage>
</organism>
<dbReference type="Proteomes" id="UP000631114">
    <property type="component" value="Unassembled WGS sequence"/>
</dbReference>
<dbReference type="PANTHER" id="PTHR34741">
    <property type="entry name" value="IMAP FAMILY MEMBER 1, PUTATIVE-RELATED"/>
    <property type="match status" value="1"/>
</dbReference>
<name>A0A835HYI5_9MAGN</name>
<accession>A0A835HYI5</accession>
<dbReference type="AlphaFoldDB" id="A0A835HYI5"/>
<feature type="transmembrane region" description="Helical" evidence="1">
    <location>
        <begin position="16"/>
        <end position="36"/>
    </location>
</feature>
<reference evidence="2 3" key="1">
    <citation type="submission" date="2020-10" db="EMBL/GenBank/DDBJ databases">
        <title>The Coptis chinensis genome and diversification of protoberbering-type alkaloids.</title>
        <authorList>
            <person name="Wang B."/>
            <person name="Shu S."/>
            <person name="Song C."/>
            <person name="Liu Y."/>
        </authorList>
    </citation>
    <scope>NUCLEOTIDE SEQUENCE [LARGE SCALE GENOMIC DNA]</scope>
    <source>
        <strain evidence="2">HL-2020</strain>
        <tissue evidence="2">Leaf</tissue>
    </source>
</reference>
<proteinExistence type="predicted"/>
<feature type="transmembrane region" description="Helical" evidence="1">
    <location>
        <begin position="105"/>
        <end position="124"/>
    </location>
</feature>
<comment type="caution">
    <text evidence="2">The sequence shown here is derived from an EMBL/GenBank/DDBJ whole genome shotgun (WGS) entry which is preliminary data.</text>
</comment>
<dbReference type="OrthoDB" id="1745749at2759"/>
<feature type="transmembrane region" description="Helical" evidence="1">
    <location>
        <begin position="79"/>
        <end position="99"/>
    </location>
</feature>